<evidence type="ECO:0000259" key="4">
    <source>
        <dbReference type="PROSITE" id="PS50043"/>
    </source>
</evidence>
<feature type="region of interest" description="Disordered" evidence="3">
    <location>
        <begin position="231"/>
        <end position="260"/>
    </location>
</feature>
<gene>
    <name evidence="5" type="ORF">Srubr_35730</name>
</gene>
<dbReference type="Pfam" id="PF13191">
    <property type="entry name" value="AAA_16"/>
    <property type="match status" value="1"/>
</dbReference>
<dbReference type="RefSeq" id="WP_189989514.1">
    <property type="nucleotide sequence ID" value="NZ_BNCB01000001.1"/>
</dbReference>
<evidence type="ECO:0000256" key="1">
    <source>
        <dbReference type="ARBA" id="ARBA00022741"/>
    </source>
</evidence>
<dbReference type="InterPro" id="IPR000792">
    <property type="entry name" value="Tscrpt_reg_LuxR_C"/>
</dbReference>
<dbReference type="Pfam" id="PF00196">
    <property type="entry name" value="GerE"/>
    <property type="match status" value="1"/>
</dbReference>
<organism evidence="5 6">
    <name type="scientific">Streptomyces rubradiris</name>
    <name type="common">Streptomyces achromogenes subsp. rubradiris</name>
    <dbReference type="NCBI Taxonomy" id="285531"/>
    <lineage>
        <taxon>Bacteria</taxon>
        <taxon>Bacillati</taxon>
        <taxon>Actinomycetota</taxon>
        <taxon>Actinomycetes</taxon>
        <taxon>Kitasatosporales</taxon>
        <taxon>Streptomycetaceae</taxon>
        <taxon>Streptomyces</taxon>
    </lineage>
</organism>
<dbReference type="CDD" id="cd06170">
    <property type="entry name" value="LuxR_C_like"/>
    <property type="match status" value="1"/>
</dbReference>
<protein>
    <submittedName>
        <fullName evidence="5">LuxR family transcriptional regulator</fullName>
    </submittedName>
</protein>
<reference evidence="6" key="1">
    <citation type="submission" date="2023-07" db="EMBL/GenBank/DDBJ databases">
        <title>Whole genome shotgun sequence of Streptomyces achromogenes subsp. rubradiris NBRC 14000.</title>
        <authorList>
            <person name="Komaki H."/>
            <person name="Tamura T."/>
        </authorList>
    </citation>
    <scope>NUCLEOTIDE SEQUENCE [LARGE SCALE GENOMIC DNA]</scope>
    <source>
        <strain evidence="6">NBRC 14000</strain>
    </source>
</reference>
<dbReference type="InterPro" id="IPR036388">
    <property type="entry name" value="WH-like_DNA-bd_sf"/>
</dbReference>
<dbReference type="PRINTS" id="PR00038">
    <property type="entry name" value="HTHLUXR"/>
</dbReference>
<accession>A0ABQ3RCZ1</accession>
<evidence type="ECO:0000313" key="5">
    <source>
        <dbReference type="EMBL" id="GHI53727.1"/>
    </source>
</evidence>
<dbReference type="SUPFAM" id="SSF46894">
    <property type="entry name" value="C-terminal effector domain of the bipartite response regulators"/>
    <property type="match status" value="1"/>
</dbReference>
<dbReference type="PROSITE" id="PS50043">
    <property type="entry name" value="HTH_LUXR_2"/>
    <property type="match status" value="1"/>
</dbReference>
<dbReference type="PANTHER" id="PTHR16305:SF35">
    <property type="entry name" value="TRANSCRIPTIONAL ACTIVATOR DOMAIN"/>
    <property type="match status" value="1"/>
</dbReference>
<proteinExistence type="predicted"/>
<dbReference type="Proteomes" id="UP000646738">
    <property type="component" value="Unassembled WGS sequence"/>
</dbReference>
<evidence type="ECO:0000256" key="2">
    <source>
        <dbReference type="ARBA" id="ARBA00022840"/>
    </source>
</evidence>
<dbReference type="SMART" id="SM00421">
    <property type="entry name" value="HTH_LUXR"/>
    <property type="match status" value="1"/>
</dbReference>
<name>A0ABQ3RCZ1_STRRR</name>
<comment type="caution">
    <text evidence="5">The sequence shown here is derived from an EMBL/GenBank/DDBJ whole genome shotgun (WGS) entry which is preliminary data.</text>
</comment>
<dbReference type="Gene3D" id="1.10.10.10">
    <property type="entry name" value="Winged helix-like DNA-binding domain superfamily/Winged helix DNA-binding domain"/>
    <property type="match status" value="1"/>
</dbReference>
<evidence type="ECO:0000256" key="3">
    <source>
        <dbReference type="SAM" id="MobiDB-lite"/>
    </source>
</evidence>
<evidence type="ECO:0000313" key="6">
    <source>
        <dbReference type="Proteomes" id="UP000646738"/>
    </source>
</evidence>
<dbReference type="PANTHER" id="PTHR16305">
    <property type="entry name" value="TESTICULAR SOLUBLE ADENYLYL CYCLASE"/>
    <property type="match status" value="1"/>
</dbReference>
<feature type="domain" description="HTH luxR-type" evidence="4">
    <location>
        <begin position="856"/>
        <end position="921"/>
    </location>
</feature>
<dbReference type="InterPro" id="IPR041664">
    <property type="entry name" value="AAA_16"/>
</dbReference>
<dbReference type="EMBL" id="BNEA01000015">
    <property type="protein sequence ID" value="GHI53727.1"/>
    <property type="molecule type" value="Genomic_DNA"/>
</dbReference>
<keyword evidence="6" id="KW-1185">Reference proteome</keyword>
<keyword evidence="2" id="KW-0067">ATP-binding</keyword>
<sequence length="923" mass="98924">MTSDGTAGASRPCTSLTGRDAPWTALRNALLAAPAGGRALWLRGEVGIGRTALLDQAVSFAAERGMGVLRAAGSAAESGMALGVLRRLIRPLTDRYDVLTAAQRRCLEGALDTAADTHPAGPALAAATLALLSGIADEQPLLLAVDDLQWVDAPSAGVLAFVQRRLGAAPVVLVCAVRAEGSSALDSTGAEILDLAPLTDAESAAVLRRRRPDLTAKARARQVREAAGNPLALLGGPARPEHVHRTAHGPAPADPSPDDRLEHDFGLRLDALPPRSRFLLLLHALAGHEERSTRLALEAADAAGSPASEDTLVAAERSGLVRLHHARMTFLHPLVRTCLVRTASAADLRRAHAALAAVLPRDDERRAAHLAAAVAGTDDDVAAHLEEVARRTIRRGGHPEAATLLERAARLSARPGTRGARLTAAANAAAIGGQPAVAARLLADAEADGVPARSRPLWELTDAYVRLESDGDLSPAVTRLRALLAGPRPPSPTADDTVRDTVRFLLHLTAVFSDEPVLRDALRTQLSRSGPVARLCLDLWNRPAGPGPGGTRRLRRLVAVPAPEEELGEAWRLLWIAAALDSVGEHTRLWHRVVQRAPYLTQAHVRLATCGDDYLRGRWDRCLTDSRQGAHTAREQGCGFHEHLFRLTEAAVHAARGRRAEAEALLERTESWARTRGQSYVLRRIAGIRAVHALASGDDETAYALAASLTPPGTFPPQEPRFQQVFLDLVEAAVRTGRRAEALRHIAAGHEIRMGDIGPRHAFVLAAAEAMAAEGEDVHTLSEAAYAVPGAEAWPFELARLHLRHGAWLRLAHRPEEARAHLLTAHTHFTRLKAEPWARTAAAELRAGGTVVARARPTEVWRLSPQELRIARLVASGLSNGQIAEQLKVSPRTVGTHLYKIFPKVNVASRAALAHAVREAYDR</sequence>
<dbReference type="InterPro" id="IPR016032">
    <property type="entry name" value="Sig_transdc_resp-reg_C-effctor"/>
</dbReference>
<keyword evidence="1" id="KW-0547">Nucleotide-binding</keyword>